<protein>
    <submittedName>
        <fullName evidence="7">Glycosyl hydrolase</fullName>
    </submittedName>
</protein>
<evidence type="ECO:0000256" key="1">
    <source>
        <dbReference type="ARBA" id="ARBA00022617"/>
    </source>
</evidence>
<dbReference type="SUPFAM" id="SSF48371">
    <property type="entry name" value="ARM repeat"/>
    <property type="match status" value="1"/>
</dbReference>
<dbReference type="InterPro" id="IPR011041">
    <property type="entry name" value="Quinoprot_gluc/sorb_DH_b-prop"/>
</dbReference>
<keyword evidence="5" id="KW-0732">Signal</keyword>
<dbReference type="SUPFAM" id="SSF50952">
    <property type="entry name" value="Soluble quinoprotein glucose dehydrogenase"/>
    <property type="match status" value="1"/>
</dbReference>
<dbReference type="InterPro" id="IPR013427">
    <property type="entry name" value="Haem-bd_dom_put"/>
</dbReference>
<dbReference type="GO" id="GO:0020037">
    <property type="term" value="F:heme binding"/>
    <property type="evidence" value="ECO:0007669"/>
    <property type="project" value="InterPro"/>
</dbReference>
<dbReference type="RefSeq" id="WP_105350181.1">
    <property type="nucleotide sequence ID" value="NZ_PUIA01000016.1"/>
</dbReference>
<accession>A0A2S8G3F0</accession>
<keyword evidence="3 4" id="KW-0408">Iron</keyword>
<dbReference type="SUPFAM" id="SSF52317">
    <property type="entry name" value="Class I glutamine amidotransferase-like"/>
    <property type="match status" value="1"/>
</dbReference>
<name>A0A2S8G3F0_9BACT</name>
<dbReference type="NCBIfam" id="TIGR02604">
    <property type="entry name" value="Piru_Ver_Nterm"/>
    <property type="match status" value="1"/>
</dbReference>
<feature type="signal peptide" evidence="5">
    <location>
        <begin position="1"/>
        <end position="30"/>
    </location>
</feature>
<dbReference type="PANTHER" id="PTHR33546">
    <property type="entry name" value="LARGE, MULTIFUNCTIONAL SECRETED PROTEIN-RELATED"/>
    <property type="match status" value="1"/>
</dbReference>
<dbReference type="SUPFAM" id="SSF46626">
    <property type="entry name" value="Cytochrome c"/>
    <property type="match status" value="1"/>
</dbReference>
<proteinExistence type="predicted"/>
<feature type="domain" description="Cytochrome c" evidence="6">
    <location>
        <begin position="1155"/>
        <end position="1288"/>
    </location>
</feature>
<dbReference type="GO" id="GO:0046872">
    <property type="term" value="F:metal ion binding"/>
    <property type="evidence" value="ECO:0007669"/>
    <property type="project" value="UniProtKB-KW"/>
</dbReference>
<dbReference type="PANTHER" id="PTHR33546:SF1">
    <property type="entry name" value="LARGE, MULTIFUNCTIONAL SECRETED PROTEIN"/>
    <property type="match status" value="1"/>
</dbReference>
<dbReference type="Gene3D" id="3.40.50.880">
    <property type="match status" value="1"/>
</dbReference>
<dbReference type="InterPro" id="IPR029010">
    <property type="entry name" value="ThuA-like"/>
</dbReference>
<dbReference type="NCBIfam" id="TIGR02603">
    <property type="entry name" value="CxxCH_TIGR02603"/>
    <property type="match status" value="1"/>
</dbReference>
<dbReference type="Gene3D" id="1.25.10.10">
    <property type="entry name" value="Leucine-rich Repeat Variant"/>
    <property type="match status" value="1"/>
</dbReference>
<evidence type="ECO:0000256" key="4">
    <source>
        <dbReference type="PROSITE-ProRule" id="PRU00433"/>
    </source>
</evidence>
<dbReference type="InterPro" id="IPR016024">
    <property type="entry name" value="ARM-type_fold"/>
</dbReference>
<dbReference type="PROSITE" id="PS51007">
    <property type="entry name" value="CYTC"/>
    <property type="match status" value="1"/>
</dbReference>
<keyword evidence="2 4" id="KW-0479">Metal-binding</keyword>
<dbReference type="InterPro" id="IPR055557">
    <property type="entry name" value="DUF7133"/>
</dbReference>
<evidence type="ECO:0000256" key="3">
    <source>
        <dbReference type="ARBA" id="ARBA00023004"/>
    </source>
</evidence>
<evidence type="ECO:0000313" key="8">
    <source>
        <dbReference type="Proteomes" id="UP000240009"/>
    </source>
</evidence>
<dbReference type="Pfam" id="PF23500">
    <property type="entry name" value="DUF7133"/>
    <property type="match status" value="1"/>
</dbReference>
<evidence type="ECO:0000259" key="6">
    <source>
        <dbReference type="PROSITE" id="PS51007"/>
    </source>
</evidence>
<dbReference type="OrthoDB" id="230287at2"/>
<comment type="caution">
    <text evidence="7">The sequence shown here is derived from an EMBL/GenBank/DDBJ whole genome shotgun (WGS) entry which is preliminary data.</text>
</comment>
<dbReference type="InterPro" id="IPR011042">
    <property type="entry name" value="6-blade_b-propeller_TolB-like"/>
</dbReference>
<feature type="chain" id="PRO_5015783332" evidence="5">
    <location>
        <begin position="31"/>
        <end position="1479"/>
    </location>
</feature>
<dbReference type="InterPro" id="IPR036909">
    <property type="entry name" value="Cyt_c-like_dom_sf"/>
</dbReference>
<evidence type="ECO:0000313" key="7">
    <source>
        <dbReference type="EMBL" id="PQO38982.1"/>
    </source>
</evidence>
<dbReference type="EMBL" id="PUIA01000016">
    <property type="protein sequence ID" value="PQO38982.1"/>
    <property type="molecule type" value="Genomic_DNA"/>
</dbReference>
<dbReference type="InterPro" id="IPR009056">
    <property type="entry name" value="Cyt_c-like_dom"/>
</dbReference>
<dbReference type="Pfam" id="PF06283">
    <property type="entry name" value="ThuA"/>
    <property type="match status" value="1"/>
</dbReference>
<dbReference type="InterPro" id="IPR013428">
    <property type="entry name" value="Membrane-bound_put_N"/>
</dbReference>
<dbReference type="Proteomes" id="UP000240009">
    <property type="component" value="Unassembled WGS sequence"/>
</dbReference>
<dbReference type="InterPro" id="IPR029062">
    <property type="entry name" value="Class_I_gatase-like"/>
</dbReference>
<gene>
    <name evidence="7" type="ORF">C5Y96_03670</name>
</gene>
<keyword evidence="1 4" id="KW-0349">Heme</keyword>
<dbReference type="Gene3D" id="2.120.10.30">
    <property type="entry name" value="TolB, C-terminal domain"/>
    <property type="match status" value="1"/>
</dbReference>
<dbReference type="GO" id="GO:0016787">
    <property type="term" value="F:hydrolase activity"/>
    <property type="evidence" value="ECO:0007669"/>
    <property type="project" value="UniProtKB-KW"/>
</dbReference>
<organism evidence="7 8">
    <name type="scientific">Blastopirellula marina</name>
    <dbReference type="NCBI Taxonomy" id="124"/>
    <lineage>
        <taxon>Bacteria</taxon>
        <taxon>Pseudomonadati</taxon>
        <taxon>Planctomycetota</taxon>
        <taxon>Planctomycetia</taxon>
        <taxon>Pirellulales</taxon>
        <taxon>Pirellulaceae</taxon>
        <taxon>Blastopirellula</taxon>
    </lineage>
</organism>
<dbReference type="GO" id="GO:0009055">
    <property type="term" value="F:electron transfer activity"/>
    <property type="evidence" value="ECO:0007669"/>
    <property type="project" value="InterPro"/>
</dbReference>
<dbReference type="Pfam" id="PF00034">
    <property type="entry name" value="Cytochrom_C"/>
    <property type="match status" value="1"/>
</dbReference>
<evidence type="ECO:0000256" key="2">
    <source>
        <dbReference type="ARBA" id="ARBA00022723"/>
    </source>
</evidence>
<dbReference type="Gene3D" id="1.10.760.10">
    <property type="entry name" value="Cytochrome c-like domain"/>
    <property type="match status" value="1"/>
</dbReference>
<reference evidence="7 8" key="1">
    <citation type="submission" date="2018-02" db="EMBL/GenBank/DDBJ databases">
        <title>Comparative genomes isolates from brazilian mangrove.</title>
        <authorList>
            <person name="Araujo J.E."/>
            <person name="Taketani R.G."/>
            <person name="Silva M.C.P."/>
            <person name="Loureco M.V."/>
            <person name="Andreote F.D."/>
        </authorList>
    </citation>
    <scope>NUCLEOTIDE SEQUENCE [LARGE SCALE GENOMIC DNA]</scope>
    <source>
        <strain evidence="7 8">HEX-2 MGV</strain>
    </source>
</reference>
<keyword evidence="7" id="KW-0378">Hydrolase</keyword>
<evidence type="ECO:0000256" key="5">
    <source>
        <dbReference type="SAM" id="SignalP"/>
    </source>
</evidence>
<sequence length="1479" mass="162522">MQRDTRSYRFASLAASLLILMLGLSQLAAAEPQTQKERISVLFLGDNGHHEPAKRFVELQPALEARGIDLKYTDSLANINPETLAQFDGLMIYANIEQIDPASEKAIIDYVEAGHGLIPLHCASYCFLNSPKYIALVGAQFKSHGTGTFRTQITETSHPIMQGFQGFESWDETYVHTKHNEKNRTVLTYRVNDSEREPWTWVREQGKGRVFYTAWGHDARTWTNPGFANLVERGVRWAIGQDPSVVPNFPPQQKGLITAFDKPMNVPKAQKPNTDVKPFDYIDVGAKIPNYTASKTWGTQAENLNLMQKPLPAEESKKHWVLPEGFEAKLFASEEIFEGGKPIAMTWDARGRLWMCMTLDYPNELHAKGPGRDRVVVCEDTDGDLKADKVTTFAEGLSIPTSIAFHNGGVIVQNGEQTLWLKDTNGDDVADVKKVMFSGWNMKDTHGGVSNFQYGHDNWIWGMQGYNDSHVVVNGVEQPGFRNGFFRFKPDGSKLEFIRSTNNNTWGLGISEEGIIFGSTANHCPSVYMPIPNRYYEQVRGWTARLVLDSMADSHKFQPVTDKVRQVDHHGGYTAGAGHSLYTARNYPEAFWNRVAFVNGPTGHLTGAFVISRDGSNFHSTSPFNLVASDDEWSAPIQAEVGPDGNVWVLDWYNYIIQHNPTPHGFKTGKGAAYETDLRDKRHGRIYRIVYTGEGAKADKDWHVNLEKAAPEKIVATLKSDNLLWRRHAQQILVERGETDVVPALINLLQDDSVDRIGLNAGAIHALWTLQGLGVLENANGTATQAAYAALKHPAPGVRRNAVQVLPRIPESTAAILESGVLNDADPQVRLMTLLALADLPASDAAAIDILAMITQPENANDRWIPDAATSAAANQGGSFLKAVAKSDKIDNKTMNLVAIVTEHYSRGGPVDTIADLLPAIESAQPQVAEAIVTGLTKGWPQDKKPQITEAVDESLAGLIEKLPASSRGQLISMAVNWGSTKLAAQLEELVENALDQIESGDLSAKDAQRLAREIVELNVKMDPPVEAELLATIGPQTSADVTTALLSSLKASENDDLGKFVLETLPSLTPTGRKEAITLMLGRPAWTADLLASMDKGAIQLNELALDQRQALSQHPDKKLRAKAEEMFARGGALPNADRQKVIKELWATTEAQGDAAAGKLVFKRECSKCHVHSGEGSKIGPDLTGMAVHPKSQLLTEILDPNRSVESNYRTYMVATIDGRVLSGLLASESRTAIELVDAEGKQQSILREDIDQLMGTPQSLMPVGFEKQIKPKEFEDLLAFLTQRGKFVPLPLEKIATAVSTQGMFISKNAPVETLVFSDWQPKNFEGVPFQLIDPQGTSQPNVVMLYGPGGYLPPKMPKSVSLPCNMPLKSVHILGGVAGWAYPYSDQKTTSMIVRFHYQDGATEDHELKNGVHIADYIRRVDVPESKFAFDLNGRQVRYLAVSPSQSKPVKTIDLVKGDDATAPVVMAVTAEAVE</sequence>
<dbReference type="InterPro" id="IPR011989">
    <property type="entry name" value="ARM-like"/>
</dbReference>